<keyword evidence="3" id="KW-1185">Reference proteome</keyword>
<name>A0A1H1LDG2_9ACTN</name>
<evidence type="ECO:0000313" key="3">
    <source>
        <dbReference type="Proteomes" id="UP000198859"/>
    </source>
</evidence>
<dbReference type="EMBL" id="LT629757">
    <property type="protein sequence ID" value="SDR72362.1"/>
    <property type="molecule type" value="Genomic_DNA"/>
</dbReference>
<dbReference type="Pfam" id="PF17032">
    <property type="entry name" value="Zn_ribbon_15"/>
    <property type="match status" value="1"/>
</dbReference>
<protein>
    <recommendedName>
        <fullName evidence="1">Zinc-ribbon 15 domain-containing protein</fullName>
    </recommendedName>
</protein>
<dbReference type="Proteomes" id="UP000198859">
    <property type="component" value="Chromosome I"/>
</dbReference>
<dbReference type="AlphaFoldDB" id="A0A1H1LDG2"/>
<evidence type="ECO:0000259" key="1">
    <source>
        <dbReference type="Pfam" id="PF17032"/>
    </source>
</evidence>
<reference evidence="3" key="1">
    <citation type="submission" date="2016-10" db="EMBL/GenBank/DDBJ databases">
        <authorList>
            <person name="Varghese N."/>
            <person name="Submissions S."/>
        </authorList>
    </citation>
    <scope>NUCLEOTIDE SEQUENCE [LARGE SCALE GENOMIC DNA]</scope>
    <source>
        <strain evidence="3">DSM 22127</strain>
    </source>
</reference>
<feature type="domain" description="Zinc-ribbon 15" evidence="1">
    <location>
        <begin position="42"/>
        <end position="86"/>
    </location>
</feature>
<accession>A0A1H1LDG2</accession>
<evidence type="ECO:0000313" key="2">
    <source>
        <dbReference type="EMBL" id="SDR72362.1"/>
    </source>
</evidence>
<sequence length="88" mass="9452">MHVGEPSRGAGGSGSAPYAGAVFLLFGLATRQKPLGAGATRTCPRCHNATTWARVREHRQLTLFFVPVARWKRRELEVCGICGTTIAA</sequence>
<gene>
    <name evidence="2" type="ORF">SAMN04488570_0160</name>
</gene>
<dbReference type="STRING" id="642780.SAMN04488570_0160"/>
<organism evidence="2 3">
    <name type="scientific">Nocardioides scoriae</name>
    <dbReference type="NCBI Taxonomy" id="642780"/>
    <lineage>
        <taxon>Bacteria</taxon>
        <taxon>Bacillati</taxon>
        <taxon>Actinomycetota</taxon>
        <taxon>Actinomycetes</taxon>
        <taxon>Propionibacteriales</taxon>
        <taxon>Nocardioidaceae</taxon>
        <taxon>Nocardioides</taxon>
    </lineage>
</organism>
<dbReference type="InterPro" id="IPR031493">
    <property type="entry name" value="Zinc_ribbon_15"/>
</dbReference>
<proteinExistence type="predicted"/>